<dbReference type="InterPro" id="IPR009057">
    <property type="entry name" value="Homeodomain-like_sf"/>
</dbReference>
<evidence type="ECO:0000256" key="4">
    <source>
        <dbReference type="PROSITE-ProRule" id="PRU00335"/>
    </source>
</evidence>
<evidence type="ECO:0000313" key="7">
    <source>
        <dbReference type="Proteomes" id="UP001156641"/>
    </source>
</evidence>
<feature type="DNA-binding region" description="H-T-H motif" evidence="4">
    <location>
        <begin position="37"/>
        <end position="56"/>
    </location>
</feature>
<keyword evidence="7" id="KW-1185">Reference proteome</keyword>
<dbReference type="PRINTS" id="PR00455">
    <property type="entry name" value="HTHTETR"/>
</dbReference>
<sequence>MRKSSTDNPGAAGGNSRADILNAAIGMFAENPYEAVVIRDIAKRANVQSPTIYHFFKSKNGLYREAMLAYYSRRVTSIDLLPPKGAPPRVRIHALVLKQLQAVASDPVFFQLLQRELLNTDDAFKKDIAEKIMAGLYDYLDDLLAATRFGRGNTVIPTMVMSMLLGYFQVARFQKFMPNFAGKPADDLSALQQIADAITDFIQPG</sequence>
<evidence type="ECO:0000259" key="5">
    <source>
        <dbReference type="PROSITE" id="PS50977"/>
    </source>
</evidence>
<gene>
    <name evidence="6" type="ORF">GCM10010909_15650</name>
</gene>
<dbReference type="RefSeq" id="WP_284257589.1">
    <property type="nucleotide sequence ID" value="NZ_BSOS01000041.1"/>
</dbReference>
<dbReference type="EMBL" id="BSOS01000041">
    <property type="protein sequence ID" value="GLR66885.1"/>
    <property type="molecule type" value="Genomic_DNA"/>
</dbReference>
<evidence type="ECO:0000256" key="2">
    <source>
        <dbReference type="ARBA" id="ARBA00023125"/>
    </source>
</evidence>
<dbReference type="Proteomes" id="UP001156641">
    <property type="component" value="Unassembled WGS sequence"/>
</dbReference>
<dbReference type="InterPro" id="IPR050109">
    <property type="entry name" value="HTH-type_TetR-like_transc_reg"/>
</dbReference>
<dbReference type="PROSITE" id="PS50977">
    <property type="entry name" value="HTH_TETR_2"/>
    <property type="match status" value="1"/>
</dbReference>
<dbReference type="Gene3D" id="1.10.357.10">
    <property type="entry name" value="Tetracycline Repressor, domain 2"/>
    <property type="match status" value="1"/>
</dbReference>
<accession>A0ABQ6A6F5</accession>
<name>A0ABQ6A6F5_9PROT</name>
<evidence type="ECO:0000256" key="3">
    <source>
        <dbReference type="ARBA" id="ARBA00023163"/>
    </source>
</evidence>
<dbReference type="PANTHER" id="PTHR30055">
    <property type="entry name" value="HTH-TYPE TRANSCRIPTIONAL REGULATOR RUTR"/>
    <property type="match status" value="1"/>
</dbReference>
<keyword evidence="1" id="KW-0805">Transcription regulation</keyword>
<dbReference type="InterPro" id="IPR001647">
    <property type="entry name" value="HTH_TetR"/>
</dbReference>
<organism evidence="6 7">
    <name type="scientific">Acidocella aquatica</name>
    <dbReference type="NCBI Taxonomy" id="1922313"/>
    <lineage>
        <taxon>Bacteria</taxon>
        <taxon>Pseudomonadati</taxon>
        <taxon>Pseudomonadota</taxon>
        <taxon>Alphaproteobacteria</taxon>
        <taxon>Acetobacterales</taxon>
        <taxon>Acidocellaceae</taxon>
        <taxon>Acidocella</taxon>
    </lineage>
</organism>
<evidence type="ECO:0000313" key="6">
    <source>
        <dbReference type="EMBL" id="GLR66885.1"/>
    </source>
</evidence>
<comment type="caution">
    <text evidence="6">The sequence shown here is derived from an EMBL/GenBank/DDBJ whole genome shotgun (WGS) entry which is preliminary data.</text>
</comment>
<keyword evidence="3" id="KW-0804">Transcription</keyword>
<evidence type="ECO:0000256" key="1">
    <source>
        <dbReference type="ARBA" id="ARBA00023015"/>
    </source>
</evidence>
<dbReference type="Pfam" id="PF00440">
    <property type="entry name" value="TetR_N"/>
    <property type="match status" value="1"/>
</dbReference>
<dbReference type="SUPFAM" id="SSF46689">
    <property type="entry name" value="Homeodomain-like"/>
    <property type="match status" value="1"/>
</dbReference>
<protein>
    <recommendedName>
        <fullName evidence="5">HTH tetR-type domain-containing protein</fullName>
    </recommendedName>
</protein>
<reference evidence="7" key="1">
    <citation type="journal article" date="2019" name="Int. J. Syst. Evol. Microbiol.">
        <title>The Global Catalogue of Microorganisms (GCM) 10K type strain sequencing project: providing services to taxonomists for standard genome sequencing and annotation.</title>
        <authorList>
            <consortium name="The Broad Institute Genomics Platform"/>
            <consortium name="The Broad Institute Genome Sequencing Center for Infectious Disease"/>
            <person name="Wu L."/>
            <person name="Ma J."/>
        </authorList>
    </citation>
    <scope>NUCLEOTIDE SEQUENCE [LARGE SCALE GENOMIC DNA]</scope>
    <source>
        <strain evidence="7">NBRC 112502</strain>
    </source>
</reference>
<keyword evidence="2 4" id="KW-0238">DNA-binding</keyword>
<dbReference type="PANTHER" id="PTHR30055:SF234">
    <property type="entry name" value="HTH-TYPE TRANSCRIPTIONAL REGULATOR BETI"/>
    <property type="match status" value="1"/>
</dbReference>
<feature type="domain" description="HTH tetR-type" evidence="5">
    <location>
        <begin position="14"/>
        <end position="74"/>
    </location>
</feature>
<proteinExistence type="predicted"/>